<dbReference type="EMBL" id="MLFT02000003">
    <property type="protein sequence ID" value="PHT52909.1"/>
    <property type="molecule type" value="Genomic_DNA"/>
</dbReference>
<comment type="caution">
    <text evidence="2">The sequence shown here is derived from an EMBL/GenBank/DDBJ whole genome shotgun (WGS) entry which is preliminary data.</text>
</comment>
<dbReference type="Gene3D" id="1.25.40.10">
    <property type="entry name" value="Tetratricopeptide repeat domain"/>
    <property type="match status" value="2"/>
</dbReference>
<name>A0A2G2X671_CAPBA</name>
<dbReference type="AlphaFoldDB" id="A0A2G2X671"/>
<gene>
    <name evidence="2" type="ORF">CQW23_07371</name>
</gene>
<evidence type="ECO:0000259" key="1">
    <source>
        <dbReference type="PROSITE" id="PS50280"/>
    </source>
</evidence>
<dbReference type="PANTHER" id="PTHR47337:SF1">
    <property type="entry name" value="TETRATRICOPEPTIDE REPEAT (TPR)-LIKE SUPERFAMILY PROTEIN"/>
    <property type="match status" value="1"/>
</dbReference>
<dbReference type="Proteomes" id="UP000224567">
    <property type="component" value="Unassembled WGS sequence"/>
</dbReference>
<feature type="domain" description="SET" evidence="1">
    <location>
        <begin position="214"/>
        <end position="512"/>
    </location>
</feature>
<reference evidence="3" key="2">
    <citation type="journal article" date="2017" name="J. Anim. Genet.">
        <title>Multiple reference genome sequences of hot pepper reveal the massive evolution of plant disease resistance genes by retroduplication.</title>
        <authorList>
            <person name="Kim S."/>
            <person name="Park J."/>
            <person name="Yeom S.-I."/>
            <person name="Kim Y.-M."/>
            <person name="Seo E."/>
            <person name="Kim K.-T."/>
            <person name="Kim M.-S."/>
            <person name="Lee J.M."/>
            <person name="Cheong K."/>
            <person name="Shin H.-S."/>
            <person name="Kim S.-B."/>
            <person name="Han K."/>
            <person name="Lee J."/>
            <person name="Park M."/>
            <person name="Lee H.-A."/>
            <person name="Lee H.-Y."/>
            <person name="Lee Y."/>
            <person name="Oh S."/>
            <person name="Lee J.H."/>
            <person name="Choi E."/>
            <person name="Choi E."/>
            <person name="Lee S.E."/>
            <person name="Jeon J."/>
            <person name="Kim H."/>
            <person name="Choi G."/>
            <person name="Song H."/>
            <person name="Lee J."/>
            <person name="Lee S.-C."/>
            <person name="Kwon J.-K."/>
            <person name="Lee H.-Y."/>
            <person name="Koo N."/>
            <person name="Hong Y."/>
            <person name="Kim R.W."/>
            <person name="Kang W.-H."/>
            <person name="Huh J.H."/>
            <person name="Kang B.-C."/>
            <person name="Yang T.-J."/>
            <person name="Lee Y.-H."/>
            <person name="Bennetzen J.L."/>
            <person name="Choi D."/>
        </authorList>
    </citation>
    <scope>NUCLEOTIDE SEQUENCE [LARGE SCALE GENOMIC DNA]</scope>
    <source>
        <strain evidence="3">cv. PBC81</strain>
    </source>
</reference>
<dbReference type="STRING" id="33114.A0A2G2X671"/>
<dbReference type="SUPFAM" id="SSF48452">
    <property type="entry name" value="TPR-like"/>
    <property type="match status" value="1"/>
</dbReference>
<organism evidence="2 3">
    <name type="scientific">Capsicum baccatum</name>
    <name type="common">Peruvian pepper</name>
    <dbReference type="NCBI Taxonomy" id="33114"/>
    <lineage>
        <taxon>Eukaryota</taxon>
        <taxon>Viridiplantae</taxon>
        <taxon>Streptophyta</taxon>
        <taxon>Embryophyta</taxon>
        <taxon>Tracheophyta</taxon>
        <taxon>Spermatophyta</taxon>
        <taxon>Magnoliopsida</taxon>
        <taxon>eudicotyledons</taxon>
        <taxon>Gunneridae</taxon>
        <taxon>Pentapetalae</taxon>
        <taxon>asterids</taxon>
        <taxon>lamiids</taxon>
        <taxon>Solanales</taxon>
        <taxon>Solanaceae</taxon>
        <taxon>Solanoideae</taxon>
        <taxon>Capsiceae</taxon>
        <taxon>Capsicum</taxon>
    </lineage>
</organism>
<dbReference type="SUPFAM" id="SSF144232">
    <property type="entry name" value="HIT/MYND zinc finger-like"/>
    <property type="match status" value="1"/>
</dbReference>
<dbReference type="InterPro" id="IPR019734">
    <property type="entry name" value="TPR_rpt"/>
</dbReference>
<dbReference type="Pfam" id="PF00856">
    <property type="entry name" value="SET"/>
    <property type="match status" value="1"/>
</dbReference>
<dbReference type="PROSITE" id="PS50280">
    <property type="entry name" value="SET"/>
    <property type="match status" value="1"/>
</dbReference>
<dbReference type="OrthoDB" id="1926212at2759"/>
<reference evidence="2 3" key="1">
    <citation type="journal article" date="2017" name="Genome Biol.">
        <title>New reference genome sequences of hot pepper reveal the massive evolution of plant disease-resistance genes by retroduplication.</title>
        <authorList>
            <person name="Kim S."/>
            <person name="Park J."/>
            <person name="Yeom S.I."/>
            <person name="Kim Y.M."/>
            <person name="Seo E."/>
            <person name="Kim K.T."/>
            <person name="Kim M.S."/>
            <person name="Lee J.M."/>
            <person name="Cheong K."/>
            <person name="Shin H.S."/>
            <person name="Kim S.B."/>
            <person name="Han K."/>
            <person name="Lee J."/>
            <person name="Park M."/>
            <person name="Lee H.A."/>
            <person name="Lee H.Y."/>
            <person name="Lee Y."/>
            <person name="Oh S."/>
            <person name="Lee J.H."/>
            <person name="Choi E."/>
            <person name="Choi E."/>
            <person name="Lee S.E."/>
            <person name="Jeon J."/>
            <person name="Kim H."/>
            <person name="Choi G."/>
            <person name="Song H."/>
            <person name="Lee J."/>
            <person name="Lee S.C."/>
            <person name="Kwon J.K."/>
            <person name="Lee H.Y."/>
            <person name="Koo N."/>
            <person name="Hong Y."/>
            <person name="Kim R.W."/>
            <person name="Kang W.H."/>
            <person name="Huh J.H."/>
            <person name="Kang B.C."/>
            <person name="Yang T.J."/>
            <person name="Lee Y.H."/>
            <person name="Bennetzen J.L."/>
            <person name="Choi D."/>
        </authorList>
    </citation>
    <scope>NUCLEOTIDE SEQUENCE [LARGE SCALE GENOMIC DNA]</scope>
    <source>
        <strain evidence="3">cv. PBC81</strain>
    </source>
</reference>
<dbReference type="Gene3D" id="2.170.270.10">
    <property type="entry name" value="SET domain"/>
    <property type="match status" value="1"/>
</dbReference>
<evidence type="ECO:0000313" key="2">
    <source>
        <dbReference type="EMBL" id="PHT52909.1"/>
    </source>
</evidence>
<dbReference type="InterPro" id="IPR011990">
    <property type="entry name" value="TPR-like_helical_dom_sf"/>
</dbReference>
<dbReference type="InterPro" id="IPR001214">
    <property type="entry name" value="SET_dom"/>
</dbReference>
<evidence type="ECO:0000313" key="3">
    <source>
        <dbReference type="Proteomes" id="UP000224567"/>
    </source>
</evidence>
<dbReference type="InterPro" id="IPR046341">
    <property type="entry name" value="SET_dom_sf"/>
</dbReference>
<protein>
    <recommendedName>
        <fullName evidence="1">SET domain-containing protein</fullName>
    </recommendedName>
</protein>
<dbReference type="PANTHER" id="PTHR47337">
    <property type="entry name" value="TETRATRICOPEPTIDE REPEAT (TPR)-LIKE SUPERFAMILY PROTEIN"/>
    <property type="match status" value="1"/>
</dbReference>
<sequence length="784" mass="87487">MEILKSAVPDALKLEISNSTPAQLPSTSSSLLHFFHHSPLFHQMIKDLTDPSVALCCKDRSAALEAKLKGNECFSKGDYPNALLFYSQAVRLAPVDMDDVEINMVALLYVNRASTLQKMGLLLECLRDCSRALRVSPRYAKAWFRRGKANISLGKFVDAIRDLNISLKVEISSSGKRQIEAELMIALDKFKGMGSSGKKINENQSEDCDEPVQVKLQCVSTTTKGRGVFCVDDVSEASLVHKEDPYAAIILKKYRETHCHFCFNELPADVISCTSCSIPLYCSDRCQIQAVGRKFDWSFKSFNGLEGLADDLKNYMADVRAGTSTLDTVHIAEHSHECQGFHWPLILPSEVVLAGRILVKVIEQKRRTSADSNLIEFLDLSHNYLQLPPESKLGMHIYSIILLHCLQHLYRTELPISGIMVSKARSILQKFLVLNVEVTSATPEVKGPVHEPGNALTSSLEQVKVGQAVYVAGSFFNHSCQPNIHAYFLSRTLYVQSTEYIIAGTELELSYGPQVGQWDCKDRQRLLEDRYSFTCQCTGCSELNVPDLVINAYRCTKLNCLGVILDRTVAGCEKRKLKLLPDASTVYCSSPHKKVEKLNDANISEVARHVLESDYKLEPQHCLVCDSYRDLEASCAAASQADSCYKRLQDAIALNEVQSNFLLDAVRCTDLLRTVFHPYNKRIAEMEDHLAQAFYLVGELQAAIDHCKASIQILEKLYDANHIAIGNELIKLASLQILTGNSAASNSISRITAIFSRYYGSHADDIYPYLRLLKGSQDADKSHI</sequence>
<accession>A0A2G2X671</accession>
<dbReference type="SUPFAM" id="SSF82199">
    <property type="entry name" value="SET domain"/>
    <property type="match status" value="1"/>
</dbReference>
<dbReference type="SMART" id="SM00028">
    <property type="entry name" value="TPR"/>
    <property type="match status" value="4"/>
</dbReference>
<keyword evidence="3" id="KW-1185">Reference proteome</keyword>
<proteinExistence type="predicted"/>